<feature type="transmembrane region" description="Helical" evidence="1">
    <location>
        <begin position="94"/>
        <end position="118"/>
    </location>
</feature>
<feature type="transmembrane region" description="Helical" evidence="1">
    <location>
        <begin position="208"/>
        <end position="232"/>
    </location>
</feature>
<keyword evidence="1" id="KW-0472">Membrane</keyword>
<evidence type="ECO:0008006" key="4">
    <source>
        <dbReference type="Google" id="ProtNLM"/>
    </source>
</evidence>
<sequence>MRDLIAAEWLKLRALRSTRWTVLLTVLTAVAAAVIAAKAKPAADELDLSDGFPLADCLALVVVAVSSGAATMISDYGSGLLRATTVAVPARAELVLAKAAVLAALWTVTGAVATVAAFTVSGLMLGDLSFTAEGTAAAFAAATLIAPVCALVGLGLAVVLRHGGTTYVTGVMLLVVAPQLVTANHAMLVPAWQRLTRSYGPPEVVGDLYATVTQAWLAYLLWPLLVIAAALVTHHRRDV</sequence>
<gene>
    <name evidence="2" type="ORF">ACFO0C_28325</name>
</gene>
<keyword evidence="3" id="KW-1185">Reference proteome</keyword>
<evidence type="ECO:0000256" key="1">
    <source>
        <dbReference type="SAM" id="Phobius"/>
    </source>
</evidence>
<organism evidence="2 3">
    <name type="scientific">Actinoplanes subglobosus</name>
    <dbReference type="NCBI Taxonomy" id="1547892"/>
    <lineage>
        <taxon>Bacteria</taxon>
        <taxon>Bacillati</taxon>
        <taxon>Actinomycetota</taxon>
        <taxon>Actinomycetes</taxon>
        <taxon>Micromonosporales</taxon>
        <taxon>Micromonosporaceae</taxon>
        <taxon>Actinoplanes</taxon>
    </lineage>
</organism>
<evidence type="ECO:0000313" key="3">
    <source>
        <dbReference type="Proteomes" id="UP001595867"/>
    </source>
</evidence>
<name>A0ABV8IY53_9ACTN</name>
<proteinExistence type="predicted"/>
<accession>A0ABV8IY53</accession>
<dbReference type="RefSeq" id="WP_378069741.1">
    <property type="nucleotide sequence ID" value="NZ_JBHSBL010000019.1"/>
</dbReference>
<keyword evidence="1" id="KW-1133">Transmembrane helix</keyword>
<feature type="transmembrane region" description="Helical" evidence="1">
    <location>
        <begin position="52"/>
        <end position="73"/>
    </location>
</feature>
<feature type="transmembrane region" description="Helical" evidence="1">
    <location>
        <begin position="138"/>
        <end position="160"/>
    </location>
</feature>
<dbReference type="Proteomes" id="UP001595867">
    <property type="component" value="Unassembled WGS sequence"/>
</dbReference>
<protein>
    <recommendedName>
        <fullName evidence="4">ABC transporter permease</fullName>
    </recommendedName>
</protein>
<comment type="caution">
    <text evidence="2">The sequence shown here is derived from an EMBL/GenBank/DDBJ whole genome shotgun (WGS) entry which is preliminary data.</text>
</comment>
<keyword evidence="1" id="KW-0812">Transmembrane</keyword>
<dbReference type="EMBL" id="JBHSBL010000019">
    <property type="protein sequence ID" value="MFC4068856.1"/>
    <property type="molecule type" value="Genomic_DNA"/>
</dbReference>
<reference evidence="3" key="1">
    <citation type="journal article" date="2019" name="Int. J. Syst. Evol. Microbiol.">
        <title>The Global Catalogue of Microorganisms (GCM) 10K type strain sequencing project: providing services to taxonomists for standard genome sequencing and annotation.</title>
        <authorList>
            <consortium name="The Broad Institute Genomics Platform"/>
            <consortium name="The Broad Institute Genome Sequencing Center for Infectious Disease"/>
            <person name="Wu L."/>
            <person name="Ma J."/>
        </authorList>
    </citation>
    <scope>NUCLEOTIDE SEQUENCE [LARGE SCALE GENOMIC DNA]</scope>
    <source>
        <strain evidence="3">TBRC 5832</strain>
    </source>
</reference>
<evidence type="ECO:0000313" key="2">
    <source>
        <dbReference type="EMBL" id="MFC4068856.1"/>
    </source>
</evidence>
<feature type="transmembrane region" description="Helical" evidence="1">
    <location>
        <begin position="167"/>
        <end position="188"/>
    </location>
</feature>